<comment type="pathway">
    <text evidence="2">Lipid metabolism.</text>
</comment>
<gene>
    <name evidence="11" type="primary">WSD3</name>
</gene>
<dbReference type="GO" id="GO:0019432">
    <property type="term" value="P:triglyceride biosynthetic process"/>
    <property type="evidence" value="ECO:0007669"/>
    <property type="project" value="UniProtKB-UniPathway"/>
</dbReference>
<evidence type="ECO:0000256" key="1">
    <source>
        <dbReference type="ARBA" id="ARBA00004771"/>
    </source>
</evidence>
<feature type="domain" description="O-acyltransferase WSD1 C-terminal" evidence="10">
    <location>
        <begin position="292"/>
        <end position="434"/>
    </location>
</feature>
<protein>
    <submittedName>
        <fullName evidence="11">Wax ester synthase/diacylglycerol acyltransferase</fullName>
    </submittedName>
</protein>
<evidence type="ECO:0000259" key="10">
    <source>
        <dbReference type="Pfam" id="PF06974"/>
    </source>
</evidence>
<sequence length="439" mass="48078">MVDSQPARPEGGARAVNRKLTKLGWSTLVTETSTNLSVPITIMVLETPITLPELYDILQERLLRQHSRYRSLVQGTGELVELPIEDVVLEQHVRVHQLGDPDSQRELNTVLGNLSCLPLVMTRPLWEVVLIPKFKSGSVLVFRNHHCLSDGGGGAIIVDSISDSPEQWEPKRKPALGEHILQLLALTLTLLASVPFVLYSVILVVLFPDRPSPLKPKQLEGGRRKVAISGPISVPALKKVCRANNCKINDLALTLYAQALRDQAKAIDPTFDKPVWSGIPVDVRLRGEVYTGNKFGFGVCRLPLHIAAFPEALAYVQKRMTFMKEHNLAMVMYYFSVVSSALMPTALLRAMLAFNTRRISLVVSNVAAGNKQLVLKGHAIQYMYALVPPPPNVGIGCSVIGQQDQLVFGMVVDSAAAIDPQAAIDHVLNALHVLSGGEI</sequence>
<evidence type="ECO:0000256" key="6">
    <source>
        <dbReference type="ARBA" id="ARBA00047604"/>
    </source>
</evidence>
<dbReference type="UniPathway" id="UPA00282"/>
<dbReference type="Pfam" id="PF06974">
    <property type="entry name" value="WS_DGAT_C"/>
    <property type="match status" value="1"/>
</dbReference>
<keyword evidence="8" id="KW-0472">Membrane</keyword>
<reference evidence="11" key="1">
    <citation type="submission" date="2015-07" db="EMBL/GenBank/DDBJ databases">
        <title>Identification and evaluation of physiological function of wax ester synthase/diacylglycerol acyltransferase isoenzymes in Euglena gracilis.</title>
        <authorList>
            <person name="Tomiyama T."/>
            <person name="Maruta T."/>
            <person name="Sawa Y."/>
            <person name="Ishikawa T."/>
        </authorList>
    </citation>
    <scope>NUCLEOTIDE SEQUENCE</scope>
</reference>
<evidence type="ECO:0000313" key="11">
    <source>
        <dbReference type="EMBL" id="BAV82976.1"/>
    </source>
</evidence>
<dbReference type="GO" id="GO:0005886">
    <property type="term" value="C:plasma membrane"/>
    <property type="evidence" value="ECO:0007669"/>
    <property type="project" value="TreeGrafter"/>
</dbReference>
<comment type="similarity">
    <text evidence="5">In the N-terminal section; belongs to the long-chain O-acyltransferase family.</text>
</comment>
<dbReference type="EMBL" id="LC069359">
    <property type="protein sequence ID" value="BAV82976.1"/>
    <property type="molecule type" value="mRNA"/>
</dbReference>
<feature type="domain" description="O-acyltransferase WSD1-like N-terminal" evidence="9">
    <location>
        <begin position="59"/>
        <end position="173"/>
    </location>
</feature>
<evidence type="ECO:0000256" key="5">
    <source>
        <dbReference type="ARBA" id="ARBA00024360"/>
    </source>
</evidence>
<name>A0A1E1GJD6_EUGGR</name>
<dbReference type="PANTHER" id="PTHR31650:SF1">
    <property type="entry name" value="WAX ESTER SYNTHASE_DIACYLGLYCEROL ACYLTRANSFERASE 4-RELATED"/>
    <property type="match status" value="1"/>
</dbReference>
<accession>A0A1E1GJD6</accession>
<evidence type="ECO:0000256" key="3">
    <source>
        <dbReference type="ARBA" id="ARBA00022679"/>
    </source>
</evidence>
<evidence type="ECO:0000256" key="8">
    <source>
        <dbReference type="SAM" id="Phobius"/>
    </source>
</evidence>
<proteinExistence type="evidence at transcript level"/>
<evidence type="ECO:0000256" key="7">
    <source>
        <dbReference type="ARBA" id="ARBA00048109"/>
    </source>
</evidence>
<evidence type="ECO:0000256" key="2">
    <source>
        <dbReference type="ARBA" id="ARBA00005189"/>
    </source>
</evidence>
<dbReference type="PANTHER" id="PTHR31650">
    <property type="entry name" value="O-ACYLTRANSFERASE (WSD1-LIKE) FAMILY PROTEIN"/>
    <property type="match status" value="1"/>
</dbReference>
<dbReference type="Pfam" id="PF03007">
    <property type="entry name" value="WS_DGAT_cat"/>
    <property type="match status" value="1"/>
</dbReference>
<dbReference type="GO" id="GO:0004144">
    <property type="term" value="F:diacylglycerol O-acyltransferase activity"/>
    <property type="evidence" value="ECO:0007669"/>
    <property type="project" value="UniProtKB-EC"/>
</dbReference>
<dbReference type="InterPro" id="IPR009721">
    <property type="entry name" value="O-acyltransferase_WSD1_C"/>
</dbReference>
<dbReference type="InterPro" id="IPR004255">
    <property type="entry name" value="O-acyltransferase_WSD1_N"/>
</dbReference>
<dbReference type="GO" id="GO:0047196">
    <property type="term" value="F:long-chain-alcohol O-fatty-acyltransferase activity"/>
    <property type="evidence" value="ECO:0007669"/>
    <property type="project" value="UniProtKB-EC"/>
</dbReference>
<dbReference type="SUPFAM" id="SSF52777">
    <property type="entry name" value="CoA-dependent acyltransferases"/>
    <property type="match status" value="1"/>
</dbReference>
<evidence type="ECO:0000256" key="4">
    <source>
        <dbReference type="ARBA" id="ARBA00023315"/>
    </source>
</evidence>
<keyword evidence="8" id="KW-1133">Transmembrane helix</keyword>
<keyword evidence="8" id="KW-0812">Transmembrane</keyword>
<dbReference type="InterPro" id="IPR045034">
    <property type="entry name" value="O-acyltransferase_WSD1-like"/>
</dbReference>
<evidence type="ECO:0000259" key="9">
    <source>
        <dbReference type="Pfam" id="PF03007"/>
    </source>
</evidence>
<feature type="transmembrane region" description="Helical" evidence="8">
    <location>
        <begin position="180"/>
        <end position="207"/>
    </location>
</feature>
<keyword evidence="4 11" id="KW-0012">Acyltransferase</keyword>
<keyword evidence="3 11" id="KW-0808">Transferase</keyword>
<organism evidence="11">
    <name type="scientific">Euglena gracilis</name>
    <dbReference type="NCBI Taxonomy" id="3039"/>
    <lineage>
        <taxon>Eukaryota</taxon>
        <taxon>Discoba</taxon>
        <taxon>Euglenozoa</taxon>
        <taxon>Euglenida</taxon>
        <taxon>Spirocuta</taxon>
        <taxon>Euglenophyceae</taxon>
        <taxon>Euglenales</taxon>
        <taxon>Euglenaceae</taxon>
        <taxon>Euglena</taxon>
    </lineage>
</organism>
<comment type="pathway">
    <text evidence="1">Glycerolipid metabolism; triacylglycerol biosynthesis.</text>
</comment>
<comment type="catalytic activity">
    <reaction evidence="7">
        <text>an acyl-CoA + a 1,2-diacyl-sn-glycerol = a triacyl-sn-glycerol + CoA</text>
        <dbReference type="Rhea" id="RHEA:10868"/>
        <dbReference type="ChEBI" id="CHEBI:17815"/>
        <dbReference type="ChEBI" id="CHEBI:57287"/>
        <dbReference type="ChEBI" id="CHEBI:58342"/>
        <dbReference type="ChEBI" id="CHEBI:64615"/>
        <dbReference type="EC" id="2.3.1.20"/>
    </reaction>
</comment>
<comment type="catalytic activity">
    <reaction evidence="6">
        <text>a long chain fatty alcohol + a fatty acyl-CoA = a long-chain alcohol wax ester + CoA</text>
        <dbReference type="Rhea" id="RHEA:38443"/>
        <dbReference type="ChEBI" id="CHEBI:17135"/>
        <dbReference type="ChEBI" id="CHEBI:57287"/>
        <dbReference type="ChEBI" id="CHEBI:77636"/>
        <dbReference type="ChEBI" id="CHEBI:235323"/>
        <dbReference type="EC" id="2.3.1.75"/>
    </reaction>
</comment>
<dbReference type="AlphaFoldDB" id="A0A1E1GJD6"/>
<feature type="transmembrane region" description="Helical" evidence="8">
    <location>
        <begin position="328"/>
        <end position="352"/>
    </location>
</feature>